<evidence type="ECO:0000313" key="1">
    <source>
        <dbReference type="EMBL" id="KAF7817202.1"/>
    </source>
</evidence>
<protein>
    <submittedName>
        <fullName evidence="1">Uncharacterized protein</fullName>
    </submittedName>
</protein>
<proteinExistence type="predicted"/>
<evidence type="ECO:0000313" key="2">
    <source>
        <dbReference type="Proteomes" id="UP000634136"/>
    </source>
</evidence>
<name>A0A834TAB2_9FABA</name>
<dbReference type="AlphaFoldDB" id="A0A834TAB2"/>
<sequence length="50" mass="5264">MKFKDFDLSKFPVPGGNNTELPIKVGVSLAGSFIDGLGSVGSSRIQEIIP</sequence>
<gene>
    <name evidence="1" type="ORF">G2W53_031171</name>
</gene>
<keyword evidence="2" id="KW-1185">Reference proteome</keyword>
<reference evidence="1" key="1">
    <citation type="submission" date="2020-09" db="EMBL/GenBank/DDBJ databases">
        <title>Genome-Enabled Discovery of Anthraquinone Biosynthesis in Senna tora.</title>
        <authorList>
            <person name="Kang S.-H."/>
            <person name="Pandey R.P."/>
            <person name="Lee C.-M."/>
            <person name="Sim J.-S."/>
            <person name="Jeong J.-T."/>
            <person name="Choi B.-S."/>
            <person name="Jung M."/>
            <person name="Ginzburg D."/>
            <person name="Zhao K."/>
            <person name="Won S.Y."/>
            <person name="Oh T.-J."/>
            <person name="Yu Y."/>
            <person name="Kim N.-H."/>
            <person name="Lee O.R."/>
            <person name="Lee T.-H."/>
            <person name="Bashyal P."/>
            <person name="Kim T.-S."/>
            <person name="Lee W.-H."/>
            <person name="Kawkins C."/>
            <person name="Kim C.-K."/>
            <person name="Kim J.S."/>
            <person name="Ahn B.O."/>
            <person name="Rhee S.Y."/>
            <person name="Sohng J.K."/>
        </authorList>
    </citation>
    <scope>NUCLEOTIDE SEQUENCE</scope>
    <source>
        <tissue evidence="1">Leaf</tissue>
    </source>
</reference>
<accession>A0A834TAB2</accession>
<dbReference type="Proteomes" id="UP000634136">
    <property type="component" value="Unassembled WGS sequence"/>
</dbReference>
<organism evidence="1 2">
    <name type="scientific">Senna tora</name>
    <dbReference type="NCBI Taxonomy" id="362788"/>
    <lineage>
        <taxon>Eukaryota</taxon>
        <taxon>Viridiplantae</taxon>
        <taxon>Streptophyta</taxon>
        <taxon>Embryophyta</taxon>
        <taxon>Tracheophyta</taxon>
        <taxon>Spermatophyta</taxon>
        <taxon>Magnoliopsida</taxon>
        <taxon>eudicotyledons</taxon>
        <taxon>Gunneridae</taxon>
        <taxon>Pentapetalae</taxon>
        <taxon>rosids</taxon>
        <taxon>fabids</taxon>
        <taxon>Fabales</taxon>
        <taxon>Fabaceae</taxon>
        <taxon>Caesalpinioideae</taxon>
        <taxon>Cassia clade</taxon>
        <taxon>Senna</taxon>
    </lineage>
</organism>
<comment type="caution">
    <text evidence="1">The sequence shown here is derived from an EMBL/GenBank/DDBJ whole genome shotgun (WGS) entry which is preliminary data.</text>
</comment>
<dbReference type="EMBL" id="JAAIUW010000009">
    <property type="protein sequence ID" value="KAF7817202.1"/>
    <property type="molecule type" value="Genomic_DNA"/>
</dbReference>